<dbReference type="PANTHER" id="PTHR21448:SF0">
    <property type="entry name" value="PROTEIN PHOSPHATASE 1 REGULATORY SUBUNIT 21"/>
    <property type="match status" value="1"/>
</dbReference>
<dbReference type="Pfam" id="PF10205">
    <property type="entry name" value="KLRAQ"/>
    <property type="match status" value="1"/>
</dbReference>
<proteinExistence type="predicted"/>
<keyword evidence="4" id="KW-1185">Reference proteome</keyword>
<dbReference type="STRING" id="947166.A0A1D1UU85"/>
<dbReference type="Pfam" id="PF21636">
    <property type="entry name" value="PPP1R21_C"/>
    <property type="match status" value="1"/>
</dbReference>
<dbReference type="InterPro" id="IPR040024">
    <property type="entry name" value="PPP1R21"/>
</dbReference>
<keyword evidence="1" id="KW-0175">Coiled coil</keyword>
<dbReference type="GO" id="GO:0005769">
    <property type="term" value="C:early endosome"/>
    <property type="evidence" value="ECO:0007669"/>
    <property type="project" value="TreeGrafter"/>
</dbReference>
<dbReference type="OrthoDB" id="5566667at2759"/>
<dbReference type="PANTHER" id="PTHR21448">
    <property type="entry name" value="SMOOTH MUSCLE MYOSIN HEAVY CHAIN-RELATED"/>
    <property type="match status" value="1"/>
</dbReference>
<dbReference type="EMBL" id="BDGG01000002">
    <property type="protein sequence ID" value="GAU93214.1"/>
    <property type="molecule type" value="Genomic_DNA"/>
</dbReference>
<gene>
    <name evidence="3" type="primary">RvY_05187-1</name>
    <name evidence="3" type="synonym">RvY_05187.1</name>
    <name evidence="3" type="ORF">RvY_05187</name>
</gene>
<feature type="coiled-coil region" evidence="1">
    <location>
        <begin position="152"/>
        <end position="271"/>
    </location>
</feature>
<evidence type="ECO:0000259" key="2">
    <source>
        <dbReference type="SMART" id="SM01254"/>
    </source>
</evidence>
<dbReference type="SMART" id="SM01254">
    <property type="entry name" value="KLRAQ"/>
    <property type="match status" value="1"/>
</dbReference>
<feature type="coiled-coil region" evidence="1">
    <location>
        <begin position="40"/>
        <end position="106"/>
    </location>
</feature>
<sequence>MESGDDGKNGALSLVEENVDHKYDRLVAENNKMRSQLIVLKNVILEEKAANSELKNQTRQKDQAIRRLEQETESLRFCNGQISTRLVVLQNDLKEHEARMKSKSKKQPQPMFQDGSSFSAPDLHEDFVQLVTINARLSQELSSLQSNFDEKCTKLEEEKNRLEVSANRCSQELNDYKNMYDSLELRIKTEAEKSFQKEISELKLKVHDLSIENDRLQDRNEKIRSEIAAIHQHNIDTAHQGELVKQLTHQIESQKSRLLKLQQEKEKWTMDFQLSRFKNQQGSLGADVHTAGTQPHYPDEHGDGHLRCRIEGLVVELQHADGKASLYQAECSALMMKMDLAEQSRLKTVKDLSDAQQHIVDLKRHLETTVIKTNEQISLLTEHLATMNEKLQDRTDEINALKFELHNHQTNSKSKKP</sequence>
<dbReference type="GO" id="GO:0016020">
    <property type="term" value="C:membrane"/>
    <property type="evidence" value="ECO:0007669"/>
    <property type="project" value="TreeGrafter"/>
</dbReference>
<evidence type="ECO:0000313" key="3">
    <source>
        <dbReference type="EMBL" id="GAU93214.1"/>
    </source>
</evidence>
<accession>A0A1D1UU85</accession>
<evidence type="ECO:0000256" key="1">
    <source>
        <dbReference type="SAM" id="Coils"/>
    </source>
</evidence>
<evidence type="ECO:0000313" key="4">
    <source>
        <dbReference type="Proteomes" id="UP000186922"/>
    </source>
</evidence>
<dbReference type="InterPro" id="IPR019343">
    <property type="entry name" value="PPP1R21_N"/>
</dbReference>
<feature type="domain" description="Protein phosphatase 1 regulatory subunit 21 N-terminal" evidence="2">
    <location>
        <begin position="24"/>
        <end position="127"/>
    </location>
</feature>
<dbReference type="AlphaFoldDB" id="A0A1D1UU85"/>
<name>A0A1D1UU85_RAMVA</name>
<dbReference type="Proteomes" id="UP000186922">
    <property type="component" value="Unassembled WGS sequence"/>
</dbReference>
<comment type="caution">
    <text evidence="3">The sequence shown here is derived from an EMBL/GenBank/DDBJ whole genome shotgun (WGS) entry which is preliminary data.</text>
</comment>
<dbReference type="InterPro" id="IPR049372">
    <property type="entry name" value="PPP1R21_C"/>
</dbReference>
<organism evidence="3 4">
    <name type="scientific">Ramazzottius varieornatus</name>
    <name type="common">Water bear</name>
    <name type="synonym">Tardigrade</name>
    <dbReference type="NCBI Taxonomy" id="947166"/>
    <lineage>
        <taxon>Eukaryota</taxon>
        <taxon>Metazoa</taxon>
        <taxon>Ecdysozoa</taxon>
        <taxon>Tardigrada</taxon>
        <taxon>Eutardigrada</taxon>
        <taxon>Parachela</taxon>
        <taxon>Hypsibioidea</taxon>
        <taxon>Ramazzottiidae</taxon>
        <taxon>Ramazzottius</taxon>
    </lineage>
</organism>
<reference evidence="3 4" key="1">
    <citation type="journal article" date="2016" name="Nat. Commun.">
        <title>Extremotolerant tardigrade genome and improved radiotolerance of human cultured cells by tardigrade-unique protein.</title>
        <authorList>
            <person name="Hashimoto T."/>
            <person name="Horikawa D.D."/>
            <person name="Saito Y."/>
            <person name="Kuwahara H."/>
            <person name="Kozuka-Hata H."/>
            <person name="Shin-I T."/>
            <person name="Minakuchi Y."/>
            <person name="Ohishi K."/>
            <person name="Motoyama A."/>
            <person name="Aizu T."/>
            <person name="Enomoto A."/>
            <person name="Kondo K."/>
            <person name="Tanaka S."/>
            <person name="Hara Y."/>
            <person name="Koshikawa S."/>
            <person name="Sagara H."/>
            <person name="Miura T."/>
            <person name="Yokobori S."/>
            <person name="Miyagawa K."/>
            <person name="Suzuki Y."/>
            <person name="Kubo T."/>
            <person name="Oyama M."/>
            <person name="Kohara Y."/>
            <person name="Fujiyama A."/>
            <person name="Arakawa K."/>
            <person name="Katayama T."/>
            <person name="Toyoda A."/>
            <person name="Kunieda T."/>
        </authorList>
    </citation>
    <scope>NUCLEOTIDE SEQUENCE [LARGE SCALE GENOMIC DNA]</scope>
    <source>
        <strain evidence="3 4">YOKOZUNA-1</strain>
    </source>
</reference>
<protein>
    <recommendedName>
        <fullName evidence="2">Protein phosphatase 1 regulatory subunit 21 N-terminal domain-containing protein</fullName>
    </recommendedName>
</protein>